<accession>A0A4Y2EYS1</accession>
<dbReference type="PROSITE" id="PS50060">
    <property type="entry name" value="MAM_2"/>
    <property type="match status" value="1"/>
</dbReference>
<dbReference type="InterPro" id="IPR013320">
    <property type="entry name" value="ConA-like_dom_sf"/>
</dbReference>
<evidence type="ECO:0000256" key="5">
    <source>
        <dbReference type="SAM" id="MobiDB-lite"/>
    </source>
</evidence>
<keyword evidence="3 4" id="KW-0482">Metalloprotease</keyword>
<feature type="region of interest" description="Disordered" evidence="5">
    <location>
        <begin position="523"/>
        <end position="569"/>
    </location>
</feature>
<dbReference type="SUPFAM" id="SSF49899">
    <property type="entry name" value="Concanavalin A-like lectins/glucanases"/>
    <property type="match status" value="1"/>
</dbReference>
<dbReference type="InterPro" id="IPR024079">
    <property type="entry name" value="MetalloPept_cat_dom_sf"/>
</dbReference>
<dbReference type="Gene3D" id="3.40.390.10">
    <property type="entry name" value="Collagenase (Catalytic Domain)"/>
    <property type="match status" value="1"/>
</dbReference>
<feature type="active site" evidence="3">
    <location>
        <position position="183"/>
    </location>
</feature>
<evidence type="ECO:0000313" key="9">
    <source>
        <dbReference type="Proteomes" id="UP000499080"/>
    </source>
</evidence>
<feature type="binding site" evidence="3">
    <location>
        <position position="182"/>
    </location>
    <ligand>
        <name>Zn(2+)</name>
        <dbReference type="ChEBI" id="CHEBI:29105"/>
        <note>catalytic</note>
    </ligand>
</feature>
<keyword evidence="3 4" id="KW-0479">Metal-binding</keyword>
<organism evidence="8 9">
    <name type="scientific">Araneus ventricosus</name>
    <name type="common">Orbweaver spider</name>
    <name type="synonym">Epeira ventricosa</name>
    <dbReference type="NCBI Taxonomy" id="182803"/>
    <lineage>
        <taxon>Eukaryota</taxon>
        <taxon>Metazoa</taxon>
        <taxon>Ecdysozoa</taxon>
        <taxon>Arthropoda</taxon>
        <taxon>Chelicerata</taxon>
        <taxon>Arachnida</taxon>
        <taxon>Araneae</taxon>
        <taxon>Araneomorphae</taxon>
        <taxon>Entelegynae</taxon>
        <taxon>Araneoidea</taxon>
        <taxon>Araneidae</taxon>
        <taxon>Araneus</taxon>
    </lineage>
</organism>
<dbReference type="InterPro" id="IPR000998">
    <property type="entry name" value="MAM_dom"/>
</dbReference>
<sequence length="569" mass="64911">MNNLRLAVLAIYHRDTPYALILLNTSCRKYFSRSHCTSSEVKSIRKTMAAFYVTLLVTLLCHNGFASNPMENEELFEGDIAGVDPFALTDRNAVVDEAELWPNAVVYYEIGYKLRKVKDIIQEAIDEYESKTCIRFRLKTPATKDYLKFTIEGGCWSNVGRKGGEQEISLSEGCHDKVSAVHEIGHALGLWHEHSRSDRDDYLEILWDNIKPGAERNFIKLRPWENNLLGEEFDYKSIMLYGEYAFAKDRNSMTMKPKKEGVVIGLINDKPGLSESDVRRLNKLYECDGNVRPPPPDIPDFKCDFEKDMCGFENHENNWKTNWVRENGTLGGRTGSYIYVNAEDASFRKIRITSPFFASYGRKKACLKFDTYFNGGGVVSLDISVHNIHTSKLVMKHVEKSEEWQTVKVNVDVDGYVKFSLDAKTRKSDGEGIIAIDNIVYSMGELTLAPLDNDCTVAVAPEENEASSCTYQIDVSIQSILPLPRHEQRGAKRKRKSQKSEIMTSSPFKNFLEKNEKEKVELEEAKANRVFKKNKNGDKTKKKKSPVSTEKTYSGFYRQPSSFNKFGKY</sequence>
<gene>
    <name evidence="8" type="primary">VMPA_35</name>
    <name evidence="8" type="ORF">AVEN_124088_1</name>
</gene>
<dbReference type="Pfam" id="PF01400">
    <property type="entry name" value="Astacin"/>
    <property type="match status" value="1"/>
</dbReference>
<dbReference type="InterPro" id="IPR001506">
    <property type="entry name" value="Peptidase_M12A"/>
</dbReference>
<feature type="region of interest" description="Disordered" evidence="5">
    <location>
        <begin position="484"/>
        <end position="508"/>
    </location>
</feature>
<evidence type="ECO:0000313" key="8">
    <source>
        <dbReference type="EMBL" id="GBM34393.1"/>
    </source>
</evidence>
<comment type="caution">
    <text evidence="3">Lacks conserved residue(s) required for the propagation of feature annotation.</text>
</comment>
<dbReference type="Proteomes" id="UP000499080">
    <property type="component" value="Unassembled WGS sequence"/>
</dbReference>
<protein>
    <recommendedName>
        <fullName evidence="4">Metalloendopeptidase</fullName>
        <ecNumber evidence="4">3.4.24.-</ecNumber>
    </recommendedName>
</protein>
<comment type="cofactor">
    <cofactor evidence="3 4">
        <name>Zn(2+)</name>
        <dbReference type="ChEBI" id="CHEBI:29105"/>
    </cofactor>
    <text evidence="3 4">Binds 1 zinc ion per subunit.</text>
</comment>
<dbReference type="GO" id="GO:0006508">
    <property type="term" value="P:proteolysis"/>
    <property type="evidence" value="ECO:0007669"/>
    <property type="project" value="UniProtKB-KW"/>
</dbReference>
<comment type="function">
    <text evidence="2">Zinc metalloprotease. Provoques deadhesion of endothelial cells from cell cultures, and also degradation of fibronectin, fibrinogen and gelatin in vitro. Its role in the venom is not fully understood but it might act as a spreading factor that facilitates diffusion of other venom toxins. Alternatively, it might be involved in the proteolytic processing of other venom toxins or it might play a role in extra-oral digestion of prey.</text>
</comment>
<keyword evidence="3 4" id="KW-0862">Zinc</keyword>
<comment type="subunit">
    <text evidence="1">Monomer.</text>
</comment>
<dbReference type="EMBL" id="BGPR01000759">
    <property type="protein sequence ID" value="GBM34393.1"/>
    <property type="molecule type" value="Genomic_DNA"/>
</dbReference>
<dbReference type="AlphaFoldDB" id="A0A4Y2EYS1"/>
<evidence type="ECO:0000259" key="7">
    <source>
        <dbReference type="PROSITE" id="PS51864"/>
    </source>
</evidence>
<feature type="binding site" evidence="3">
    <location>
        <position position="186"/>
    </location>
    <ligand>
        <name>Zn(2+)</name>
        <dbReference type="ChEBI" id="CHEBI:29105"/>
        <note>catalytic</note>
    </ligand>
</feature>
<dbReference type="CDD" id="cd04280">
    <property type="entry name" value="ZnMc_astacin_like"/>
    <property type="match status" value="1"/>
</dbReference>
<dbReference type="OrthoDB" id="291007at2759"/>
<dbReference type="Pfam" id="PF00629">
    <property type="entry name" value="MAM"/>
    <property type="match status" value="1"/>
</dbReference>
<keyword evidence="3 4" id="KW-0645">Protease</keyword>
<comment type="caution">
    <text evidence="8">The sequence shown here is derived from an EMBL/GenBank/DDBJ whole genome shotgun (WGS) entry which is preliminary data.</text>
</comment>
<evidence type="ECO:0000256" key="1">
    <source>
        <dbReference type="ARBA" id="ARBA00011245"/>
    </source>
</evidence>
<dbReference type="EC" id="3.4.24.-" evidence="4"/>
<dbReference type="InterPro" id="IPR034035">
    <property type="entry name" value="Astacin-like_dom"/>
</dbReference>
<dbReference type="SMART" id="SM00137">
    <property type="entry name" value="MAM"/>
    <property type="match status" value="1"/>
</dbReference>
<dbReference type="SUPFAM" id="SSF55486">
    <property type="entry name" value="Metalloproteases ('zincins'), catalytic domain"/>
    <property type="match status" value="1"/>
</dbReference>
<dbReference type="PANTHER" id="PTHR10127">
    <property type="entry name" value="DISCOIDIN, CUB, EGF, LAMININ , AND ZINC METALLOPROTEASE DOMAIN CONTAINING"/>
    <property type="match status" value="1"/>
</dbReference>
<reference evidence="8 9" key="1">
    <citation type="journal article" date="2019" name="Sci. Rep.">
        <title>Orb-weaving spider Araneus ventricosus genome elucidates the spidroin gene catalogue.</title>
        <authorList>
            <person name="Kono N."/>
            <person name="Nakamura H."/>
            <person name="Ohtoshi R."/>
            <person name="Moran D.A.P."/>
            <person name="Shinohara A."/>
            <person name="Yoshida Y."/>
            <person name="Fujiwara M."/>
            <person name="Mori M."/>
            <person name="Tomita M."/>
            <person name="Arakawa K."/>
        </authorList>
    </citation>
    <scope>NUCLEOTIDE SEQUENCE [LARGE SCALE GENOMIC DNA]</scope>
</reference>
<evidence type="ECO:0000256" key="4">
    <source>
        <dbReference type="RuleBase" id="RU361183"/>
    </source>
</evidence>
<feature type="domain" description="Peptidase M12A" evidence="7">
    <location>
        <begin position="92"/>
        <end position="288"/>
    </location>
</feature>
<dbReference type="Gene3D" id="2.60.120.200">
    <property type="match status" value="1"/>
</dbReference>
<keyword evidence="9" id="KW-1185">Reference proteome</keyword>
<dbReference type="PANTHER" id="PTHR10127:SF850">
    <property type="entry name" value="METALLOENDOPEPTIDASE"/>
    <property type="match status" value="1"/>
</dbReference>
<feature type="compositionally biased region" description="Polar residues" evidence="5">
    <location>
        <begin position="559"/>
        <end position="569"/>
    </location>
</feature>
<dbReference type="PRINTS" id="PR00480">
    <property type="entry name" value="ASTACIN"/>
</dbReference>
<dbReference type="GO" id="GO:0004222">
    <property type="term" value="F:metalloendopeptidase activity"/>
    <property type="evidence" value="ECO:0007669"/>
    <property type="project" value="UniProtKB-UniRule"/>
</dbReference>
<evidence type="ECO:0000259" key="6">
    <source>
        <dbReference type="PROSITE" id="PS50060"/>
    </source>
</evidence>
<evidence type="ECO:0000256" key="3">
    <source>
        <dbReference type="PROSITE-ProRule" id="PRU01211"/>
    </source>
</evidence>
<dbReference type="SMART" id="SM00235">
    <property type="entry name" value="ZnMc"/>
    <property type="match status" value="1"/>
</dbReference>
<proteinExistence type="predicted"/>
<feature type="binding site" evidence="3">
    <location>
        <position position="192"/>
    </location>
    <ligand>
        <name>Zn(2+)</name>
        <dbReference type="ChEBI" id="CHEBI:29105"/>
        <note>catalytic</note>
    </ligand>
</feature>
<dbReference type="GO" id="GO:0016020">
    <property type="term" value="C:membrane"/>
    <property type="evidence" value="ECO:0007669"/>
    <property type="project" value="InterPro"/>
</dbReference>
<dbReference type="PROSITE" id="PS51864">
    <property type="entry name" value="ASTACIN"/>
    <property type="match status" value="1"/>
</dbReference>
<keyword evidence="3 4" id="KW-0378">Hydrolase</keyword>
<name>A0A4Y2EYS1_ARAVE</name>
<evidence type="ECO:0000256" key="2">
    <source>
        <dbReference type="ARBA" id="ARBA00025529"/>
    </source>
</evidence>
<feature type="compositionally biased region" description="Basic residues" evidence="5">
    <location>
        <begin position="529"/>
        <end position="545"/>
    </location>
</feature>
<feature type="domain" description="MAM" evidence="6">
    <location>
        <begin position="301"/>
        <end position="457"/>
    </location>
</feature>
<dbReference type="InterPro" id="IPR006026">
    <property type="entry name" value="Peptidase_Metallo"/>
</dbReference>
<dbReference type="GO" id="GO:0008270">
    <property type="term" value="F:zinc ion binding"/>
    <property type="evidence" value="ECO:0007669"/>
    <property type="project" value="UniProtKB-UniRule"/>
</dbReference>